<dbReference type="InterPro" id="IPR015422">
    <property type="entry name" value="PyrdxlP-dep_Trfase_small"/>
</dbReference>
<keyword evidence="2" id="KW-0663">Pyridoxal phosphate</keyword>
<accession>A0A7J3VRH9</accession>
<dbReference type="InterPro" id="IPR015424">
    <property type="entry name" value="PyrdxlP-dep_Trfase"/>
</dbReference>
<dbReference type="GO" id="GO:0004372">
    <property type="term" value="F:glycine hydroxymethyltransferase activity"/>
    <property type="evidence" value="ECO:0007669"/>
    <property type="project" value="TreeGrafter"/>
</dbReference>
<dbReference type="EMBL" id="DRXH01000029">
    <property type="protein sequence ID" value="HHM43811.1"/>
    <property type="molecule type" value="Genomic_DNA"/>
</dbReference>
<reference evidence="4" key="1">
    <citation type="journal article" date="2020" name="mSystems">
        <title>Genome- and Community-Level Interaction Insights into Carbon Utilization and Element Cycling Functions of Hydrothermarchaeota in Hydrothermal Sediment.</title>
        <authorList>
            <person name="Zhou Z."/>
            <person name="Liu Y."/>
            <person name="Xu W."/>
            <person name="Pan J."/>
            <person name="Luo Z.H."/>
            <person name="Li M."/>
        </authorList>
    </citation>
    <scope>NUCLEOTIDE SEQUENCE [LARGE SCALE GENOMIC DNA]</scope>
    <source>
        <strain evidence="4">SpSt-1074</strain>
    </source>
</reference>
<evidence type="ECO:0000313" key="4">
    <source>
        <dbReference type="EMBL" id="HHM43811.1"/>
    </source>
</evidence>
<dbReference type="Gene3D" id="3.40.640.10">
    <property type="entry name" value="Type I PLP-dependent aspartate aminotransferase-like (Major domain)"/>
    <property type="match status" value="1"/>
</dbReference>
<sequence>MYRPLEAVYRHDRERRRSLSLIASDNVLSPAVRRALSSDMASRYAFRPEFYSGTSMMHEVWSAAEDLAKQVFRCDFVSVAPLSGHLALMQSLYVVAGRGGKVAAVDPSAGGYPGLMKDKIVEVFDYRVHFLPYNRLQLDLEESLRVVDKERPAAVVLGASLFLYPMPVKELAEAVHSYGGRIVYDGSHVLGLIAGGLFQKPLEEGADILLGSTHKSFFGPQGGMILTNDEKIARAVEETTFHKFVDNIHFNRIAGLAVALEEMKRNGPAYAERVVSNASELASSLEKFGVKPFKSSSGYTKSHQVYIPCNEQEGVRMRDVLEKSRILVDMAVRMGTSEVSRRGMGLKQMSQAARLCKRALEGENVSAEVVELVRRFQRIRYT</sequence>
<proteinExistence type="predicted"/>
<dbReference type="GO" id="GO:0046653">
    <property type="term" value="P:tetrahydrofolate metabolic process"/>
    <property type="evidence" value="ECO:0007669"/>
    <property type="project" value="TreeGrafter"/>
</dbReference>
<dbReference type="InterPro" id="IPR049943">
    <property type="entry name" value="Ser_HO-MeTrfase-like"/>
</dbReference>
<feature type="domain" description="Serine hydroxymethyltransferase-like" evidence="3">
    <location>
        <begin position="10"/>
        <end position="349"/>
    </location>
</feature>
<name>A0A7J3VRH9_CALS0</name>
<dbReference type="GO" id="GO:0030170">
    <property type="term" value="F:pyridoxal phosphate binding"/>
    <property type="evidence" value="ECO:0007669"/>
    <property type="project" value="TreeGrafter"/>
</dbReference>
<comment type="cofactor">
    <cofactor evidence="1">
        <name>pyridoxal 5'-phosphate</name>
        <dbReference type="ChEBI" id="CHEBI:597326"/>
    </cofactor>
</comment>
<evidence type="ECO:0000259" key="3">
    <source>
        <dbReference type="Pfam" id="PF00464"/>
    </source>
</evidence>
<dbReference type="InterPro" id="IPR039429">
    <property type="entry name" value="SHMT-like_dom"/>
</dbReference>
<dbReference type="GO" id="GO:0005737">
    <property type="term" value="C:cytoplasm"/>
    <property type="evidence" value="ECO:0007669"/>
    <property type="project" value="TreeGrafter"/>
</dbReference>
<comment type="caution">
    <text evidence="4">The sequence shown here is derived from an EMBL/GenBank/DDBJ whole genome shotgun (WGS) entry which is preliminary data.</text>
</comment>
<dbReference type="Gene3D" id="3.90.1150.10">
    <property type="entry name" value="Aspartate Aminotransferase, domain 1"/>
    <property type="match status" value="1"/>
</dbReference>
<gene>
    <name evidence="4" type="ORF">ENM31_00745</name>
</gene>
<evidence type="ECO:0000256" key="2">
    <source>
        <dbReference type="ARBA" id="ARBA00022898"/>
    </source>
</evidence>
<organism evidence="4">
    <name type="scientific">Caldiarchaeum subterraneum</name>
    <dbReference type="NCBI Taxonomy" id="311458"/>
    <lineage>
        <taxon>Archaea</taxon>
        <taxon>Nitrososphaerota</taxon>
        <taxon>Candidatus Caldarchaeales</taxon>
        <taxon>Candidatus Caldarchaeaceae</taxon>
        <taxon>Candidatus Caldarchaeum</taxon>
    </lineage>
</organism>
<dbReference type="InterPro" id="IPR015421">
    <property type="entry name" value="PyrdxlP-dep_Trfase_major"/>
</dbReference>
<dbReference type="Pfam" id="PF00464">
    <property type="entry name" value="SHMT"/>
    <property type="match status" value="1"/>
</dbReference>
<dbReference type="PANTHER" id="PTHR11680">
    <property type="entry name" value="SERINE HYDROXYMETHYLTRANSFERASE"/>
    <property type="match status" value="1"/>
</dbReference>
<dbReference type="GO" id="GO:0019264">
    <property type="term" value="P:glycine biosynthetic process from serine"/>
    <property type="evidence" value="ECO:0007669"/>
    <property type="project" value="TreeGrafter"/>
</dbReference>
<dbReference type="SUPFAM" id="SSF53383">
    <property type="entry name" value="PLP-dependent transferases"/>
    <property type="match status" value="1"/>
</dbReference>
<evidence type="ECO:0000256" key="1">
    <source>
        <dbReference type="ARBA" id="ARBA00001933"/>
    </source>
</evidence>
<dbReference type="AlphaFoldDB" id="A0A7J3VRH9"/>
<dbReference type="PANTHER" id="PTHR11680:SF35">
    <property type="entry name" value="SERINE HYDROXYMETHYLTRANSFERASE 1"/>
    <property type="match status" value="1"/>
</dbReference>
<protein>
    <recommendedName>
        <fullName evidence="3">Serine hydroxymethyltransferase-like domain-containing protein</fullName>
    </recommendedName>
</protein>